<evidence type="ECO:0000313" key="1">
    <source>
        <dbReference type="EMBL" id="TWF40525.1"/>
    </source>
</evidence>
<evidence type="ECO:0000313" key="2">
    <source>
        <dbReference type="Proteomes" id="UP000320811"/>
    </source>
</evidence>
<dbReference type="RefSeq" id="WP_145670519.1">
    <property type="nucleotide sequence ID" value="NZ_VIWO01000004.1"/>
</dbReference>
<dbReference type="AlphaFoldDB" id="A0A561PQZ6"/>
<organism evidence="1 2">
    <name type="scientific">Chitinophaga polysaccharea</name>
    <dbReference type="NCBI Taxonomy" id="1293035"/>
    <lineage>
        <taxon>Bacteria</taxon>
        <taxon>Pseudomonadati</taxon>
        <taxon>Bacteroidota</taxon>
        <taxon>Chitinophagia</taxon>
        <taxon>Chitinophagales</taxon>
        <taxon>Chitinophagaceae</taxon>
        <taxon>Chitinophaga</taxon>
    </lineage>
</organism>
<gene>
    <name evidence="1" type="ORF">FHW36_104207</name>
</gene>
<dbReference type="OrthoDB" id="9809727at2"/>
<proteinExistence type="predicted"/>
<dbReference type="Proteomes" id="UP000320811">
    <property type="component" value="Unassembled WGS sequence"/>
</dbReference>
<protein>
    <recommendedName>
        <fullName evidence="3">DUF928 domain-containing protein</fullName>
    </recommendedName>
</protein>
<comment type="caution">
    <text evidence="1">The sequence shown here is derived from an EMBL/GenBank/DDBJ whole genome shotgun (WGS) entry which is preliminary data.</text>
</comment>
<dbReference type="EMBL" id="VIWO01000004">
    <property type="protein sequence ID" value="TWF40525.1"/>
    <property type="molecule type" value="Genomic_DNA"/>
</dbReference>
<reference evidence="1 2" key="1">
    <citation type="submission" date="2019-06" db="EMBL/GenBank/DDBJ databases">
        <title>Sorghum-associated microbial communities from plants grown in Nebraska, USA.</title>
        <authorList>
            <person name="Schachtman D."/>
        </authorList>
    </citation>
    <scope>NUCLEOTIDE SEQUENCE [LARGE SCALE GENOMIC DNA]</scope>
    <source>
        <strain evidence="1 2">1209</strain>
    </source>
</reference>
<evidence type="ECO:0008006" key="3">
    <source>
        <dbReference type="Google" id="ProtNLM"/>
    </source>
</evidence>
<accession>A0A561PQZ6</accession>
<name>A0A561PQZ6_9BACT</name>
<keyword evidence="2" id="KW-1185">Reference proteome</keyword>
<sequence length="368" mass="41836">MLKLYSGVIFLFLLLFTQTSYAQVSFVFIPEMQGRTLDGLMQVKVANPAGQSQMVTLTVRVSAANAGEVVAIKSVAFQLMPGTNTLPAGLFSRAAIRFGNNKIATVCRQSGYFTEGDYEYCFELNPADASHQGETIGEQCFDYYLQPFTPLILINPAEEDKICNKRPPFFWQPLLPSIPGVQYRMILTEVKQGQAKVEALNYNLPVINQFNIAMPMLYYPPLAKDLVEGKTYAWQVTAYKNDMMLVNSEVWEFTVECEDNNVKIVPESYRDIDDLTKGNFYLAKGSIRFAVQNTYADTKLDYSIRCISNPEQQVKKLPTVKLKWGSNNILIPLYDNKSFVDGYYYLLEIKLPNGVEKRLRFLFKSETE</sequence>